<dbReference type="SUPFAM" id="SSF48452">
    <property type="entry name" value="TPR-like"/>
    <property type="match status" value="2"/>
</dbReference>
<evidence type="ECO:0000313" key="7">
    <source>
        <dbReference type="EMBL" id="OMJ66796.1"/>
    </source>
</evidence>
<dbReference type="SUPFAM" id="SSF81901">
    <property type="entry name" value="HCP-like"/>
    <property type="match status" value="1"/>
</dbReference>
<dbReference type="Proteomes" id="UP000187209">
    <property type="component" value="Unassembled WGS sequence"/>
</dbReference>
<evidence type="ECO:0000313" key="8">
    <source>
        <dbReference type="Proteomes" id="UP000187209"/>
    </source>
</evidence>
<feature type="repeat" description="TPR" evidence="6">
    <location>
        <begin position="496"/>
        <end position="529"/>
    </location>
</feature>
<dbReference type="SMART" id="SM00028">
    <property type="entry name" value="TPR"/>
    <property type="match status" value="3"/>
</dbReference>
<evidence type="ECO:0000256" key="2">
    <source>
        <dbReference type="ARBA" id="ARBA00022490"/>
    </source>
</evidence>
<dbReference type="InterPro" id="IPR051476">
    <property type="entry name" value="Bac_ResReg_Asp_Phosphatase"/>
</dbReference>
<evidence type="ECO:0000256" key="1">
    <source>
        <dbReference type="ARBA" id="ARBA00004496"/>
    </source>
</evidence>
<dbReference type="OrthoDB" id="286233at2759"/>
<evidence type="ECO:0000256" key="3">
    <source>
        <dbReference type="ARBA" id="ARBA00022737"/>
    </source>
</evidence>
<keyword evidence="4 6" id="KW-0802">TPR repeat</keyword>
<dbReference type="EMBL" id="MPUH01001631">
    <property type="protein sequence ID" value="OMJ66796.1"/>
    <property type="molecule type" value="Genomic_DNA"/>
</dbReference>
<sequence length="632" mass="72197">MFARALVKVSKNFRMLGILSKIQEFEKQLDKKPLQKLAFTCSEMIKQLAGNDVNEIHSAAQHAIELSKQIKDNQEIIAGRMIFTIGVELKKASNKLLAAESFANSMEIFLKCPTDQSSLALDSGLQAGLTYEELGQTHNAEKIYSILLPTVEALEDSKQKGIYYFQHGLLMMSKKETNTGIKYLENADRILSPMKDNENVLPIVSVLNTSLGEFYESKNNCGNARIYFEKAFEFIKLIKNPNVILFVNIQIHLCSSYFTLKMDEKGFEAIDTARQFCLKSDHPNRFNIINNTYQNLIKGFSRYNKKDAIVKFIKDYIDFLTKYMPENSQNLYESYLKIAEYNHKEKDFKNSIIAASKALEYAEKTKNDIQLIHILQFLSGLYVQIGDFSLVINYLERLKPLLNDQSKQEDWISFYSKAFLAYKKMNCISETIDSGNKLISAILASEKPDYGAILTTQITIAETYASINNLDESFKYVKASEDTALKGQGENGYYHSKALHHIGLVYKLKGEYDKANDYLTKALAIILRIFGNKNMEAFNTLDMLVSVSYSTKNWKDLVEYAQKRSDLLEENKKHTEVSMISTYLALGEGFAGQKNITIAKYNFEKLREYCLMHGKTNDALIAEARIKQLKEE</sequence>
<name>A0A1R2AQN5_9CILI</name>
<organism evidence="7 8">
    <name type="scientific">Stentor coeruleus</name>
    <dbReference type="NCBI Taxonomy" id="5963"/>
    <lineage>
        <taxon>Eukaryota</taxon>
        <taxon>Sar</taxon>
        <taxon>Alveolata</taxon>
        <taxon>Ciliophora</taxon>
        <taxon>Postciliodesmatophora</taxon>
        <taxon>Heterotrichea</taxon>
        <taxon>Heterotrichida</taxon>
        <taxon>Stentoridae</taxon>
        <taxon>Stentor</taxon>
    </lineage>
</organism>
<dbReference type="GO" id="GO:0005737">
    <property type="term" value="C:cytoplasm"/>
    <property type="evidence" value="ECO:0007669"/>
    <property type="project" value="UniProtKB-SubCell"/>
</dbReference>
<reference evidence="7 8" key="1">
    <citation type="submission" date="2016-11" db="EMBL/GenBank/DDBJ databases">
        <title>The macronuclear genome of Stentor coeruleus: a giant cell with tiny introns.</title>
        <authorList>
            <person name="Slabodnick M."/>
            <person name="Ruby J.G."/>
            <person name="Reiff S.B."/>
            <person name="Swart E.C."/>
            <person name="Gosai S."/>
            <person name="Prabakaran S."/>
            <person name="Witkowska E."/>
            <person name="Larue G.E."/>
            <person name="Fisher S."/>
            <person name="Freeman R.M."/>
            <person name="Gunawardena J."/>
            <person name="Chu W."/>
            <person name="Stover N.A."/>
            <person name="Gregory B.D."/>
            <person name="Nowacki M."/>
            <person name="Derisi J."/>
            <person name="Roy S.W."/>
            <person name="Marshall W.F."/>
            <person name="Sood P."/>
        </authorList>
    </citation>
    <scope>NUCLEOTIDE SEQUENCE [LARGE SCALE GENOMIC DNA]</scope>
    <source>
        <strain evidence="7">WM001</strain>
    </source>
</reference>
<keyword evidence="3" id="KW-0677">Repeat</keyword>
<dbReference type="PANTHER" id="PTHR46630">
    <property type="entry name" value="TETRATRICOPEPTIDE REPEAT PROTEIN 29"/>
    <property type="match status" value="1"/>
</dbReference>
<dbReference type="PANTHER" id="PTHR46630:SF1">
    <property type="entry name" value="TETRATRICOPEPTIDE REPEAT PROTEIN 29"/>
    <property type="match status" value="1"/>
</dbReference>
<evidence type="ECO:0000256" key="4">
    <source>
        <dbReference type="ARBA" id="ARBA00022803"/>
    </source>
</evidence>
<dbReference type="AlphaFoldDB" id="A0A1R2AQN5"/>
<comment type="caution">
    <text evidence="7">The sequence shown here is derived from an EMBL/GenBank/DDBJ whole genome shotgun (WGS) entry which is preliminary data.</text>
</comment>
<dbReference type="Pfam" id="PF13424">
    <property type="entry name" value="TPR_12"/>
    <property type="match status" value="1"/>
</dbReference>
<dbReference type="InterPro" id="IPR011990">
    <property type="entry name" value="TPR-like_helical_dom_sf"/>
</dbReference>
<gene>
    <name evidence="7" type="ORF">SteCoe_36238</name>
</gene>
<dbReference type="Gene3D" id="1.25.40.10">
    <property type="entry name" value="Tetratricopeptide repeat domain"/>
    <property type="match status" value="3"/>
</dbReference>
<comment type="subcellular location">
    <subcellularLocation>
        <location evidence="1">Cytoplasm</location>
    </subcellularLocation>
</comment>
<evidence type="ECO:0000256" key="6">
    <source>
        <dbReference type="PROSITE-ProRule" id="PRU00339"/>
    </source>
</evidence>
<keyword evidence="2" id="KW-0963">Cytoplasm</keyword>
<evidence type="ECO:0000256" key="5">
    <source>
        <dbReference type="ARBA" id="ARBA00040665"/>
    </source>
</evidence>
<accession>A0A1R2AQN5</accession>
<proteinExistence type="predicted"/>
<protein>
    <recommendedName>
        <fullName evidence="5">Tetratricopeptide repeat protein 29</fullName>
    </recommendedName>
</protein>
<keyword evidence="8" id="KW-1185">Reference proteome</keyword>
<dbReference type="InterPro" id="IPR019734">
    <property type="entry name" value="TPR_rpt"/>
</dbReference>
<dbReference type="PROSITE" id="PS50005">
    <property type="entry name" value="TPR"/>
    <property type="match status" value="1"/>
</dbReference>